<organism evidence="1 2">
    <name type="scientific">Gigaspora margarita</name>
    <dbReference type="NCBI Taxonomy" id="4874"/>
    <lineage>
        <taxon>Eukaryota</taxon>
        <taxon>Fungi</taxon>
        <taxon>Fungi incertae sedis</taxon>
        <taxon>Mucoromycota</taxon>
        <taxon>Glomeromycotina</taxon>
        <taxon>Glomeromycetes</taxon>
        <taxon>Diversisporales</taxon>
        <taxon>Gigasporaceae</taxon>
        <taxon>Gigaspora</taxon>
    </lineage>
</organism>
<sequence>KSTNKTRINKVDNITLESIKKVIDMDHIDQRPGPSFENSSEVISKRALNALKPEEKIVGNEALDKSNHEMLTVYEVNKVKNPVKVIEMLDVIQSIHIDIENNKSNGKLLVSEINDEKKDKKIDDLPELDREVIQNIKWTKM</sequence>
<proteinExistence type="predicted"/>
<feature type="non-terminal residue" evidence="1">
    <location>
        <position position="141"/>
    </location>
</feature>
<protein>
    <submittedName>
        <fullName evidence="1">38297_t:CDS:1</fullName>
    </submittedName>
</protein>
<comment type="caution">
    <text evidence="1">The sequence shown here is derived from an EMBL/GenBank/DDBJ whole genome shotgun (WGS) entry which is preliminary data.</text>
</comment>
<dbReference type="EMBL" id="CAJVQB010072000">
    <property type="protein sequence ID" value="CAG8843314.1"/>
    <property type="molecule type" value="Genomic_DNA"/>
</dbReference>
<evidence type="ECO:0000313" key="1">
    <source>
        <dbReference type="EMBL" id="CAG8843314.1"/>
    </source>
</evidence>
<evidence type="ECO:0000313" key="2">
    <source>
        <dbReference type="Proteomes" id="UP000789901"/>
    </source>
</evidence>
<accession>A0ABN7WXS4</accession>
<name>A0ABN7WXS4_GIGMA</name>
<feature type="non-terminal residue" evidence="1">
    <location>
        <position position="1"/>
    </location>
</feature>
<keyword evidence="2" id="KW-1185">Reference proteome</keyword>
<gene>
    <name evidence="1" type="ORF">GMARGA_LOCUS36475</name>
</gene>
<dbReference type="Proteomes" id="UP000789901">
    <property type="component" value="Unassembled WGS sequence"/>
</dbReference>
<reference evidence="1 2" key="1">
    <citation type="submission" date="2021-06" db="EMBL/GenBank/DDBJ databases">
        <authorList>
            <person name="Kallberg Y."/>
            <person name="Tangrot J."/>
            <person name="Rosling A."/>
        </authorList>
    </citation>
    <scope>NUCLEOTIDE SEQUENCE [LARGE SCALE GENOMIC DNA]</scope>
    <source>
        <strain evidence="1 2">120-4 pot B 10/14</strain>
    </source>
</reference>